<evidence type="ECO:0000313" key="2">
    <source>
        <dbReference type="EMBL" id="KAJ7372157.1"/>
    </source>
</evidence>
<dbReference type="AlphaFoldDB" id="A0A9W9YZ83"/>
<dbReference type="Proteomes" id="UP001163046">
    <property type="component" value="Unassembled WGS sequence"/>
</dbReference>
<feature type="compositionally biased region" description="Basic and acidic residues" evidence="1">
    <location>
        <begin position="90"/>
        <end position="99"/>
    </location>
</feature>
<organism evidence="2 3">
    <name type="scientific">Desmophyllum pertusum</name>
    <dbReference type="NCBI Taxonomy" id="174260"/>
    <lineage>
        <taxon>Eukaryota</taxon>
        <taxon>Metazoa</taxon>
        <taxon>Cnidaria</taxon>
        <taxon>Anthozoa</taxon>
        <taxon>Hexacorallia</taxon>
        <taxon>Scleractinia</taxon>
        <taxon>Caryophylliina</taxon>
        <taxon>Caryophylliidae</taxon>
        <taxon>Desmophyllum</taxon>
    </lineage>
</organism>
<dbReference type="OrthoDB" id="9062105at2759"/>
<feature type="compositionally biased region" description="Polar residues" evidence="1">
    <location>
        <begin position="80"/>
        <end position="89"/>
    </location>
</feature>
<accession>A0A9W9YZ83</accession>
<proteinExistence type="predicted"/>
<comment type="caution">
    <text evidence="2">The sequence shown here is derived from an EMBL/GenBank/DDBJ whole genome shotgun (WGS) entry which is preliminary data.</text>
</comment>
<evidence type="ECO:0000313" key="3">
    <source>
        <dbReference type="Proteomes" id="UP001163046"/>
    </source>
</evidence>
<dbReference type="EMBL" id="MU826838">
    <property type="protein sequence ID" value="KAJ7372157.1"/>
    <property type="molecule type" value="Genomic_DNA"/>
</dbReference>
<feature type="compositionally biased region" description="Polar residues" evidence="1">
    <location>
        <begin position="62"/>
        <end position="72"/>
    </location>
</feature>
<protein>
    <submittedName>
        <fullName evidence="2">DNA repair and recombination protein rad54b</fullName>
    </submittedName>
</protein>
<keyword evidence="3" id="KW-1185">Reference proteome</keyword>
<evidence type="ECO:0000256" key="1">
    <source>
        <dbReference type="SAM" id="MobiDB-lite"/>
    </source>
</evidence>
<name>A0A9W9YZ83_9CNID</name>
<gene>
    <name evidence="2" type="primary">RAD54B_18</name>
    <name evidence="2" type="ORF">OS493_020583</name>
</gene>
<reference evidence="2" key="1">
    <citation type="submission" date="2023-01" db="EMBL/GenBank/DDBJ databases">
        <title>Genome assembly of the deep-sea coral Lophelia pertusa.</title>
        <authorList>
            <person name="Herrera S."/>
            <person name="Cordes E."/>
        </authorList>
    </citation>
    <scope>NUCLEOTIDE SEQUENCE</scope>
    <source>
        <strain evidence="2">USNM1676648</strain>
        <tissue evidence="2">Polyp</tissue>
    </source>
</reference>
<sequence>MRRSAAPSVRAAKKMKFCTPFLAESKEGTTGNSMSGAAISLVQQSDQNQVTNHEIGLDVSQTDQAAKSSSSIENDHKVTKINTDPTNCEQEVKPKDKFKPTNLRGPSYPRVAGKLAPFKSPLQRSSAENVPLAMSDEKENICHYFNVVWGKMSKKKHKKWEGDGILITKGRTASLKDLEGKEIAKSTGYKSSELESLQEGSTLCIGGKEIEVMGCVNAEDYLSGKCFQQSVVSPSPVKLPVSRLPSKQTAAFNPGHKCGTEKKHFLSPRTF</sequence>
<feature type="region of interest" description="Disordered" evidence="1">
    <location>
        <begin position="62"/>
        <end position="110"/>
    </location>
</feature>